<proteinExistence type="predicted"/>
<reference evidence="2" key="1">
    <citation type="journal article" date="2023" name="Hortic. Res.">
        <title>A chromosome-level phased genome enabling allele-level studies in sweet orange: a case study on citrus Huanglongbing tolerance.</title>
        <authorList>
            <person name="Wu B."/>
            <person name="Yu Q."/>
            <person name="Deng Z."/>
            <person name="Duan Y."/>
            <person name="Luo F."/>
            <person name="Gmitter F. Jr."/>
        </authorList>
    </citation>
    <scope>NUCLEOTIDE SEQUENCE [LARGE SCALE GENOMIC DNA]</scope>
    <source>
        <strain evidence="2">cv. Valencia</strain>
    </source>
</reference>
<evidence type="ECO:0000313" key="1">
    <source>
        <dbReference type="EMBL" id="KAH9774849.1"/>
    </source>
</evidence>
<keyword evidence="2" id="KW-1185">Reference proteome</keyword>
<protein>
    <submittedName>
        <fullName evidence="1">Uncharacterized protein</fullName>
    </submittedName>
</protein>
<organism evidence="1 2">
    <name type="scientific">Citrus sinensis</name>
    <name type="common">Sweet orange</name>
    <name type="synonym">Citrus aurantium var. sinensis</name>
    <dbReference type="NCBI Taxonomy" id="2711"/>
    <lineage>
        <taxon>Eukaryota</taxon>
        <taxon>Viridiplantae</taxon>
        <taxon>Streptophyta</taxon>
        <taxon>Embryophyta</taxon>
        <taxon>Tracheophyta</taxon>
        <taxon>Spermatophyta</taxon>
        <taxon>Magnoliopsida</taxon>
        <taxon>eudicotyledons</taxon>
        <taxon>Gunneridae</taxon>
        <taxon>Pentapetalae</taxon>
        <taxon>rosids</taxon>
        <taxon>malvids</taxon>
        <taxon>Sapindales</taxon>
        <taxon>Rutaceae</taxon>
        <taxon>Aurantioideae</taxon>
        <taxon>Citrus</taxon>
    </lineage>
</organism>
<dbReference type="Proteomes" id="UP000829398">
    <property type="component" value="Chromosome 3"/>
</dbReference>
<name>A0ACB8LNA3_CITSI</name>
<accession>A0ACB8LNA3</accession>
<sequence length="235" mass="26397">MNSMFSAFSAEMLGQKVRAFFVSAAREGNTNMQDSTELLMMTYDGTCTMKKKQDEEAQAQSSPSSKNMNMTPSSTNFRGSTHKLHFNPLTESPSTLIKLRRSRIIAVSDVKQKQQSKSTPSVARRLPTRPLRELEEGTAPLWLNARHSLADPDELRDPSELKTIERKIHELVDEAVEFADASPRPATSQLLQNVFADAEGFGIGPDGRYRCEDPKFTLAVALIYTLLRVRRVFIE</sequence>
<gene>
    <name evidence="1" type="ORF">KPL71_006217</name>
</gene>
<comment type="caution">
    <text evidence="1">The sequence shown here is derived from an EMBL/GenBank/DDBJ whole genome shotgun (WGS) entry which is preliminary data.</text>
</comment>
<dbReference type="EMBL" id="CM039172">
    <property type="protein sequence ID" value="KAH9774849.1"/>
    <property type="molecule type" value="Genomic_DNA"/>
</dbReference>
<evidence type="ECO:0000313" key="2">
    <source>
        <dbReference type="Proteomes" id="UP000829398"/>
    </source>
</evidence>